<accession>R4WS67</accession>
<evidence type="ECO:0000256" key="3">
    <source>
        <dbReference type="ARBA" id="ARBA00022737"/>
    </source>
</evidence>
<dbReference type="PROSITE" id="PS50076">
    <property type="entry name" value="DNAJ_2"/>
    <property type="match status" value="1"/>
</dbReference>
<protein>
    <submittedName>
        <fullName evidence="13">Chaperone protein DNAj</fullName>
    </submittedName>
</protein>
<dbReference type="AlphaFoldDB" id="R4WS67"/>
<keyword evidence="5 9" id="KW-0862">Zinc</keyword>
<dbReference type="GO" id="GO:0008270">
    <property type="term" value="F:zinc ion binding"/>
    <property type="evidence" value="ECO:0007669"/>
    <property type="project" value="UniProtKB-KW"/>
</dbReference>
<evidence type="ECO:0000256" key="4">
    <source>
        <dbReference type="ARBA" id="ARBA00022771"/>
    </source>
</evidence>
<dbReference type="PROSITE" id="PS51188">
    <property type="entry name" value="ZF_CR"/>
    <property type="match status" value="1"/>
</dbReference>
<dbReference type="GO" id="GO:0030544">
    <property type="term" value="F:Hsp70 protein binding"/>
    <property type="evidence" value="ECO:0007669"/>
    <property type="project" value="InterPro"/>
</dbReference>
<dbReference type="Pfam" id="PF00226">
    <property type="entry name" value="DnaJ"/>
    <property type="match status" value="1"/>
</dbReference>
<dbReference type="InterPro" id="IPR018253">
    <property type="entry name" value="DnaJ_domain_CS"/>
</dbReference>
<dbReference type="InterPro" id="IPR001305">
    <property type="entry name" value="HSP_DnaJ_Cys-rich_dom"/>
</dbReference>
<evidence type="ECO:0000259" key="11">
    <source>
        <dbReference type="PROSITE" id="PS50076"/>
    </source>
</evidence>
<dbReference type="SUPFAM" id="SSF49493">
    <property type="entry name" value="HSP40/DnaJ peptide-binding domain"/>
    <property type="match status" value="2"/>
</dbReference>
<dbReference type="Pfam" id="PF00684">
    <property type="entry name" value="DnaJ_CXXCXGXG"/>
    <property type="match status" value="1"/>
</dbReference>
<dbReference type="CDD" id="cd10719">
    <property type="entry name" value="DnaJ_zf"/>
    <property type="match status" value="1"/>
</dbReference>
<dbReference type="SMART" id="SM00271">
    <property type="entry name" value="DnaJ"/>
    <property type="match status" value="1"/>
</dbReference>
<reference evidence="13" key="1">
    <citation type="journal article" date="2013" name="PLoS ONE">
        <title>Gene expression in gut symbiotic organ of stinkbug affected by extracellular bacterial symbiont.</title>
        <authorList>
            <person name="Futahashi R."/>
            <person name="Tanaka K."/>
            <person name="Tanahashi M."/>
            <person name="Nikoh N."/>
            <person name="Kikuchi Y."/>
            <person name="Lee B.L."/>
            <person name="Fukatsu T."/>
        </authorList>
    </citation>
    <scope>NUCLEOTIDE SEQUENCE</scope>
    <source>
        <tissue evidence="13">Midgut</tissue>
    </source>
</reference>
<dbReference type="InterPro" id="IPR044713">
    <property type="entry name" value="DNJA1/2-like"/>
</dbReference>
<keyword evidence="8" id="KW-0636">Prenylation</keyword>
<keyword evidence="4 9" id="KW-0863">Zinc-finger</keyword>
<dbReference type="GO" id="GO:0006457">
    <property type="term" value="P:protein folding"/>
    <property type="evidence" value="ECO:0007669"/>
    <property type="project" value="InterPro"/>
</dbReference>
<keyword evidence="7" id="KW-0449">Lipoprotein</keyword>
<dbReference type="GO" id="GO:0005524">
    <property type="term" value="F:ATP binding"/>
    <property type="evidence" value="ECO:0007669"/>
    <property type="project" value="InterPro"/>
</dbReference>
<evidence type="ECO:0000256" key="8">
    <source>
        <dbReference type="ARBA" id="ARBA00023289"/>
    </source>
</evidence>
<evidence type="ECO:0000256" key="2">
    <source>
        <dbReference type="ARBA" id="ARBA00022723"/>
    </source>
</evidence>
<evidence type="ECO:0000256" key="5">
    <source>
        <dbReference type="ARBA" id="ARBA00022833"/>
    </source>
</evidence>
<evidence type="ECO:0000256" key="10">
    <source>
        <dbReference type="SAM" id="MobiDB-lite"/>
    </source>
</evidence>
<dbReference type="GO" id="GO:0051082">
    <property type="term" value="F:unfolded protein binding"/>
    <property type="evidence" value="ECO:0007669"/>
    <property type="project" value="InterPro"/>
</dbReference>
<feature type="zinc finger region" description="CR-type" evidence="9">
    <location>
        <begin position="121"/>
        <end position="205"/>
    </location>
</feature>
<sequence>MADTKLYDVLGVHRNASDAEIKKAYRKLAKEYHPDKNPQAGDKFKEISFAYEVLSDDHKRQIYNNYGLEGIQGGGMADAGMMGPDLFSQIFSMFGSHQRGPRKGEDTIHPLRVTLEDLYNGKSTKLQLRRNIPCKTCNGRGSKSGQMLTCKGCNGRRFKVAHHQVAARLTQEIRMKCNDCNGEGTMISEKDRCTICHGRKIVEEQKVLPVHIQKGSQDGEKIFFRGEGDKQPGIEAGDVIIILQEDSSHPTFRRNGDDLYAKYEINLTDALCGISIAIKQLDGRVLLLKNPPGSVIQPEMVMKIAGEGMPNRRNSFQKGDMFVQFSVKFPERYFIPEAQLKVLESLLPPRPVTTVPKDAEEADLSEFTPDERRSAGSSAGEAYDEDDSGPGIRGPLQCAQQ</sequence>
<keyword evidence="6" id="KW-0143">Chaperone</keyword>
<dbReference type="PRINTS" id="PR00625">
    <property type="entry name" value="JDOMAIN"/>
</dbReference>
<dbReference type="EMBL" id="AK417532">
    <property type="protein sequence ID" value="BAN20747.1"/>
    <property type="molecule type" value="mRNA"/>
</dbReference>
<dbReference type="PANTHER" id="PTHR43888">
    <property type="entry name" value="DNAJ-LIKE-2, ISOFORM A-RELATED"/>
    <property type="match status" value="1"/>
</dbReference>
<feature type="domain" description="CR-type" evidence="12">
    <location>
        <begin position="121"/>
        <end position="205"/>
    </location>
</feature>
<dbReference type="FunFam" id="2.60.260.20:FF:000003">
    <property type="entry name" value="DnaJ subfamily A member 2"/>
    <property type="match status" value="1"/>
</dbReference>
<evidence type="ECO:0000256" key="9">
    <source>
        <dbReference type="PROSITE-ProRule" id="PRU00546"/>
    </source>
</evidence>
<dbReference type="InterPro" id="IPR001623">
    <property type="entry name" value="DnaJ_domain"/>
</dbReference>
<organism evidence="13">
    <name type="scientific">Riptortus pedestris</name>
    <name type="common">Bean bug</name>
    <dbReference type="NCBI Taxonomy" id="329032"/>
    <lineage>
        <taxon>Eukaryota</taxon>
        <taxon>Metazoa</taxon>
        <taxon>Ecdysozoa</taxon>
        <taxon>Arthropoda</taxon>
        <taxon>Hexapoda</taxon>
        <taxon>Insecta</taxon>
        <taxon>Pterygota</taxon>
        <taxon>Neoptera</taxon>
        <taxon>Paraneoptera</taxon>
        <taxon>Hemiptera</taxon>
        <taxon>Heteroptera</taxon>
        <taxon>Panheteroptera</taxon>
        <taxon>Pentatomomorpha</taxon>
        <taxon>Coreoidea</taxon>
        <taxon>Alydidae</taxon>
        <taxon>Riptortus</taxon>
    </lineage>
</organism>
<dbReference type="InterPro" id="IPR002939">
    <property type="entry name" value="DnaJ_C"/>
</dbReference>
<evidence type="ECO:0000256" key="1">
    <source>
        <dbReference type="ARBA" id="ARBA00022481"/>
    </source>
</evidence>
<dbReference type="InterPro" id="IPR008971">
    <property type="entry name" value="HSP40/DnaJ_pept-bd"/>
</dbReference>
<proteinExistence type="evidence at transcript level"/>
<dbReference type="Gene3D" id="2.10.230.10">
    <property type="entry name" value="Heat shock protein DnaJ, cysteine-rich domain"/>
    <property type="match status" value="1"/>
</dbReference>
<feature type="domain" description="J" evidence="11">
    <location>
        <begin position="5"/>
        <end position="67"/>
    </location>
</feature>
<keyword evidence="3" id="KW-0677">Repeat</keyword>
<dbReference type="InterPro" id="IPR012724">
    <property type="entry name" value="DnaJ"/>
</dbReference>
<dbReference type="SUPFAM" id="SSF46565">
    <property type="entry name" value="Chaperone J-domain"/>
    <property type="match status" value="1"/>
</dbReference>
<dbReference type="CDD" id="cd06257">
    <property type="entry name" value="DnaJ"/>
    <property type="match status" value="1"/>
</dbReference>
<dbReference type="HAMAP" id="MF_01152">
    <property type="entry name" value="DnaJ"/>
    <property type="match status" value="1"/>
</dbReference>
<keyword evidence="2 9" id="KW-0479">Metal-binding</keyword>
<dbReference type="GO" id="GO:0009408">
    <property type="term" value="P:response to heat"/>
    <property type="evidence" value="ECO:0007669"/>
    <property type="project" value="InterPro"/>
</dbReference>
<evidence type="ECO:0000313" key="13">
    <source>
        <dbReference type="EMBL" id="BAN20747.1"/>
    </source>
</evidence>
<evidence type="ECO:0000256" key="7">
    <source>
        <dbReference type="ARBA" id="ARBA00023288"/>
    </source>
</evidence>
<dbReference type="Pfam" id="PF01556">
    <property type="entry name" value="DnaJ_C"/>
    <property type="match status" value="1"/>
</dbReference>
<dbReference type="InterPro" id="IPR036410">
    <property type="entry name" value="HSP_DnaJ_Cys-rich_dom_sf"/>
</dbReference>
<dbReference type="InterPro" id="IPR036869">
    <property type="entry name" value="J_dom_sf"/>
</dbReference>
<feature type="region of interest" description="Disordered" evidence="10">
    <location>
        <begin position="349"/>
        <end position="401"/>
    </location>
</feature>
<keyword evidence="1" id="KW-0488">Methylation</keyword>
<evidence type="ECO:0000259" key="12">
    <source>
        <dbReference type="PROSITE" id="PS51188"/>
    </source>
</evidence>
<dbReference type="Gene3D" id="1.10.287.110">
    <property type="entry name" value="DnaJ domain"/>
    <property type="match status" value="1"/>
</dbReference>
<name>R4WS67_RIPPE</name>
<dbReference type="SUPFAM" id="SSF57938">
    <property type="entry name" value="DnaJ/Hsp40 cysteine-rich domain"/>
    <property type="match status" value="1"/>
</dbReference>
<dbReference type="CDD" id="cd10747">
    <property type="entry name" value="DnaJ_C"/>
    <property type="match status" value="1"/>
</dbReference>
<evidence type="ECO:0000256" key="6">
    <source>
        <dbReference type="ARBA" id="ARBA00023186"/>
    </source>
</evidence>
<dbReference type="PROSITE" id="PS00636">
    <property type="entry name" value="DNAJ_1"/>
    <property type="match status" value="1"/>
</dbReference>
<dbReference type="FunFam" id="1.10.287.110:FF:000016">
    <property type="entry name" value="DnaJ (Hsp40) homolog, subfamily A, member 2"/>
    <property type="match status" value="1"/>
</dbReference>
<dbReference type="Gene3D" id="2.60.260.20">
    <property type="entry name" value="Urease metallochaperone UreE, N-terminal domain"/>
    <property type="match status" value="2"/>
</dbReference>
<dbReference type="FunFam" id="2.10.230.10:FF:000001">
    <property type="entry name" value="DnaJ subfamily A member 2"/>
    <property type="match status" value="1"/>
</dbReference>